<dbReference type="Proteomes" id="UP001597387">
    <property type="component" value="Unassembled WGS sequence"/>
</dbReference>
<gene>
    <name evidence="1" type="ORF">ACFSJU_12995</name>
</gene>
<keyword evidence="2" id="KW-1185">Reference proteome</keyword>
<organism evidence="1 2">
    <name type="scientific">Paradesertivirga mongoliensis</name>
    <dbReference type="NCBI Taxonomy" id="2100740"/>
    <lineage>
        <taxon>Bacteria</taxon>
        <taxon>Pseudomonadati</taxon>
        <taxon>Bacteroidota</taxon>
        <taxon>Sphingobacteriia</taxon>
        <taxon>Sphingobacteriales</taxon>
        <taxon>Sphingobacteriaceae</taxon>
        <taxon>Paradesertivirga</taxon>
    </lineage>
</organism>
<reference evidence="2" key="1">
    <citation type="journal article" date="2019" name="Int. J. Syst. Evol. Microbiol.">
        <title>The Global Catalogue of Microorganisms (GCM) 10K type strain sequencing project: providing services to taxonomists for standard genome sequencing and annotation.</title>
        <authorList>
            <consortium name="The Broad Institute Genomics Platform"/>
            <consortium name="The Broad Institute Genome Sequencing Center for Infectious Disease"/>
            <person name="Wu L."/>
            <person name="Ma J."/>
        </authorList>
    </citation>
    <scope>NUCLEOTIDE SEQUENCE [LARGE SCALE GENOMIC DNA]</scope>
    <source>
        <strain evidence="2">KCTC 42217</strain>
    </source>
</reference>
<protein>
    <submittedName>
        <fullName evidence="1">DUF4249 domain-containing protein</fullName>
    </submittedName>
</protein>
<evidence type="ECO:0000313" key="1">
    <source>
        <dbReference type="EMBL" id="MFD2163316.1"/>
    </source>
</evidence>
<dbReference type="PROSITE" id="PS51257">
    <property type="entry name" value="PROKAR_LIPOPROTEIN"/>
    <property type="match status" value="1"/>
</dbReference>
<dbReference type="RefSeq" id="WP_255901085.1">
    <property type="nucleotide sequence ID" value="NZ_JAFMZO010000002.1"/>
</dbReference>
<proteinExistence type="predicted"/>
<dbReference type="InterPro" id="IPR025345">
    <property type="entry name" value="DUF4249"/>
</dbReference>
<comment type="caution">
    <text evidence="1">The sequence shown here is derived from an EMBL/GenBank/DDBJ whole genome shotgun (WGS) entry which is preliminary data.</text>
</comment>
<name>A0ABW4ZNA2_9SPHI</name>
<dbReference type="EMBL" id="JBHUHZ010000002">
    <property type="protein sequence ID" value="MFD2163316.1"/>
    <property type="molecule type" value="Genomic_DNA"/>
</dbReference>
<dbReference type="Pfam" id="PF14054">
    <property type="entry name" value="DUF4249"/>
    <property type="match status" value="1"/>
</dbReference>
<accession>A0ABW4ZNA2</accession>
<evidence type="ECO:0000313" key="2">
    <source>
        <dbReference type="Proteomes" id="UP001597387"/>
    </source>
</evidence>
<sequence>MNHVVKIFFLGLAGFLFASCEKVLDVELKDAAPIIVIEGVVTNRADSQIVKINRSVPFGEPNVFPDVTGALVTIKENPSGRVVTIRERRPGYYMARNFTGRSGSTYELTVDVDGKIYTASSRMPNQVSIDSLGVSVSTIFGEQKKTVQLMYKDPGSEKNYYRFVLRVNEIPSKNIFTYDDSFTNGRSVNRELFDFDLDAETGDKAEIEMQCIDAAVYRYWQGLDQNQSRGGASTTPANPASNIRGGALGYFSAHTRQNEALVIP</sequence>